<name>F7NMU3_9FIRM</name>
<dbReference type="Proteomes" id="UP000003240">
    <property type="component" value="Unassembled WGS sequence"/>
</dbReference>
<evidence type="ECO:0000313" key="3">
    <source>
        <dbReference type="Proteomes" id="UP000003240"/>
    </source>
</evidence>
<gene>
    <name evidence="2" type="ORF">ALO_17121</name>
</gene>
<feature type="compositionally biased region" description="Basic and acidic residues" evidence="1">
    <location>
        <begin position="19"/>
        <end position="28"/>
    </location>
</feature>
<dbReference type="AlphaFoldDB" id="F7NMU3"/>
<evidence type="ECO:0000313" key="2">
    <source>
        <dbReference type="EMBL" id="EGO62637.1"/>
    </source>
</evidence>
<keyword evidence="3" id="KW-1185">Reference proteome</keyword>
<evidence type="ECO:0000256" key="1">
    <source>
        <dbReference type="SAM" id="MobiDB-lite"/>
    </source>
</evidence>
<accession>F7NMU3</accession>
<dbReference type="EMBL" id="AFGF01000191">
    <property type="protein sequence ID" value="EGO62637.1"/>
    <property type="molecule type" value="Genomic_DNA"/>
</dbReference>
<reference evidence="2 3" key="1">
    <citation type="journal article" date="2011" name="EMBO J.">
        <title>Structural diversity of bacterial flagellar motors.</title>
        <authorList>
            <person name="Chen S."/>
            <person name="Beeby M."/>
            <person name="Murphy G.E."/>
            <person name="Leadbetter J.R."/>
            <person name="Hendrixson D.R."/>
            <person name="Briegel A."/>
            <person name="Li Z."/>
            <person name="Shi J."/>
            <person name="Tocheva E.I."/>
            <person name="Muller A."/>
            <person name="Dobro M.J."/>
            <person name="Jensen G.J."/>
        </authorList>
    </citation>
    <scope>NUCLEOTIDE SEQUENCE [LARGE SCALE GENOMIC DNA]</scope>
    <source>
        <strain evidence="2 3">DSM 6540</strain>
    </source>
</reference>
<protein>
    <submittedName>
        <fullName evidence="2">Uncharacterized protein</fullName>
    </submittedName>
</protein>
<comment type="caution">
    <text evidence="2">The sequence shown here is derived from an EMBL/GenBank/DDBJ whole genome shotgun (WGS) entry which is preliminary data.</text>
</comment>
<proteinExistence type="predicted"/>
<organism evidence="2 3">
    <name type="scientific">Acetonema longum DSM 6540</name>
    <dbReference type="NCBI Taxonomy" id="1009370"/>
    <lineage>
        <taxon>Bacteria</taxon>
        <taxon>Bacillati</taxon>
        <taxon>Bacillota</taxon>
        <taxon>Negativicutes</taxon>
        <taxon>Acetonemataceae</taxon>
        <taxon>Acetonema</taxon>
    </lineage>
</organism>
<sequence>MPAGNDPNRGIPVRLHQQREAMRQDSKNLPRFPPGQKEARAYAPPKVHKLALFLYTLLFTDASEEYLLPVLCYPGRARLPSQAGFKGYS</sequence>
<feature type="region of interest" description="Disordered" evidence="1">
    <location>
        <begin position="19"/>
        <end position="40"/>
    </location>
</feature>
<dbReference type="STRING" id="1009370.ALO_17121"/>